<feature type="signal peptide" evidence="2">
    <location>
        <begin position="1"/>
        <end position="22"/>
    </location>
</feature>
<evidence type="ECO:0000256" key="2">
    <source>
        <dbReference type="SAM" id="SignalP"/>
    </source>
</evidence>
<dbReference type="PANTHER" id="PTHR38081:SF1">
    <property type="entry name" value="WAP DOMAIN-CONTAINING PROTEIN"/>
    <property type="match status" value="1"/>
</dbReference>
<evidence type="ECO:0000313" key="3">
    <source>
        <dbReference type="EMBL" id="KAL3798274.1"/>
    </source>
</evidence>
<dbReference type="PANTHER" id="PTHR38081">
    <property type="entry name" value="WAP DOMAIN-CONTAINING PROTEIN"/>
    <property type="match status" value="1"/>
</dbReference>
<comment type="caution">
    <text evidence="3">The sequence shown here is derived from an EMBL/GenBank/DDBJ whole genome shotgun (WGS) entry which is preliminary data.</text>
</comment>
<gene>
    <name evidence="3" type="ORF">HJC23_000188</name>
</gene>
<keyword evidence="2" id="KW-0732">Signal</keyword>
<evidence type="ECO:0000256" key="1">
    <source>
        <dbReference type="SAM" id="MobiDB-lite"/>
    </source>
</evidence>
<reference evidence="3 4" key="1">
    <citation type="journal article" date="2020" name="G3 (Bethesda)">
        <title>Improved Reference Genome for Cyclotella cryptica CCMP332, a Model for Cell Wall Morphogenesis, Salinity Adaptation, and Lipid Production in Diatoms (Bacillariophyta).</title>
        <authorList>
            <person name="Roberts W.R."/>
            <person name="Downey K.M."/>
            <person name="Ruck E.C."/>
            <person name="Traller J.C."/>
            <person name="Alverson A.J."/>
        </authorList>
    </citation>
    <scope>NUCLEOTIDE SEQUENCE [LARGE SCALE GENOMIC DNA]</scope>
    <source>
        <strain evidence="3 4">CCMP332</strain>
    </source>
</reference>
<dbReference type="EMBL" id="JABMIG020000047">
    <property type="protein sequence ID" value="KAL3798274.1"/>
    <property type="molecule type" value="Genomic_DNA"/>
</dbReference>
<dbReference type="Proteomes" id="UP001516023">
    <property type="component" value="Unassembled WGS sequence"/>
</dbReference>
<dbReference type="AlphaFoldDB" id="A0ABD3QDX4"/>
<accession>A0ABD3QDX4</accession>
<keyword evidence="4" id="KW-1185">Reference proteome</keyword>
<feature type="compositionally biased region" description="Low complexity" evidence="1">
    <location>
        <begin position="328"/>
        <end position="385"/>
    </location>
</feature>
<sequence>MSRRHRPSTAATAAALPLVLLATYPHATVQTSRRLDAHPPHNTHILHEESIPDAPSSLHITSNVPVTIQRLHPHAIPADPSSPEVRVIVTSDCDTTQTTAIPHVETDGGGGSIHIRGGGGSSPTTFLESTWYHAAWSHVRDGCYKRLLQGSTTSSPFLGGGDDVTTTTTTPPPMDTSNNYCGMSWADAYANCPLPCPAGNDDCIVLGDGYVCQIFTTCYDRIQSGTFTPTTDGGVGVGGSATVASSNEGVTVGSTVQGGTIIATLPTPDTTFTTQGAITIVSGANVGNGTEDNSTNTTTSSTVPMSTQVNIFETTQNATASPETDSIAATTSPNTTVSNSTNAIPSSTIGATANTSTTATNIPTSTEPSSSQSDTTTNTTTNVKPTTPPAIDNFPTYQPTASHAPSTWTYTPTYLPTSDSTTFRSTLLPKLITLLLLLLGTMAMVWSGGREDAMVVGHGKIAVAVTIVASFYSTFRGGGSLRNVLSSPVVPSGTHPTCTFHVDILVSCHHAIHVDAPASRVIRGGMEDVTFERDEEDECITNYNARLMFPSKDWILQEGSSTVLEPAC</sequence>
<proteinExistence type="predicted"/>
<organism evidence="3 4">
    <name type="scientific">Cyclotella cryptica</name>
    <dbReference type="NCBI Taxonomy" id="29204"/>
    <lineage>
        <taxon>Eukaryota</taxon>
        <taxon>Sar</taxon>
        <taxon>Stramenopiles</taxon>
        <taxon>Ochrophyta</taxon>
        <taxon>Bacillariophyta</taxon>
        <taxon>Coscinodiscophyceae</taxon>
        <taxon>Thalassiosirophycidae</taxon>
        <taxon>Stephanodiscales</taxon>
        <taxon>Stephanodiscaceae</taxon>
        <taxon>Cyclotella</taxon>
    </lineage>
</organism>
<feature type="chain" id="PRO_5044745488" evidence="2">
    <location>
        <begin position="23"/>
        <end position="568"/>
    </location>
</feature>
<protein>
    <submittedName>
        <fullName evidence="3">Uncharacterized protein</fullName>
    </submittedName>
</protein>
<evidence type="ECO:0000313" key="4">
    <source>
        <dbReference type="Proteomes" id="UP001516023"/>
    </source>
</evidence>
<name>A0ABD3QDX4_9STRA</name>
<feature type="region of interest" description="Disordered" evidence="1">
    <location>
        <begin position="317"/>
        <end position="398"/>
    </location>
</feature>